<sequence>MPALIFLTCSSVSARSHSTNKVAPGWIAPSARPAAAGLAACGMMRSPACTFSASTPAPLQDFDTSRVCPDCTTICPLGSFSTS</sequence>
<comment type="caution">
    <text evidence="1">The sequence shown here is derived from an EMBL/GenBank/DDBJ whole genome shotgun (WGS) entry which is preliminary data.</text>
</comment>
<name>A0ABX0N8V6_9BURK</name>
<dbReference type="EMBL" id="WHJG01000025">
    <property type="protein sequence ID" value="NHZ81842.1"/>
    <property type="molecule type" value="Genomic_DNA"/>
</dbReference>
<evidence type="ECO:0000313" key="1">
    <source>
        <dbReference type="EMBL" id="NHZ81842.1"/>
    </source>
</evidence>
<keyword evidence="2" id="KW-1185">Reference proteome</keyword>
<gene>
    <name evidence="1" type="ORF">F2P44_21550</name>
</gene>
<evidence type="ECO:0008006" key="3">
    <source>
        <dbReference type="Google" id="ProtNLM"/>
    </source>
</evidence>
<reference evidence="1 2" key="1">
    <citation type="submission" date="2019-10" db="EMBL/GenBank/DDBJ databases">
        <title>Taxonomy of Antarctic Massilia spp.: description of Massilia rubra sp. nov., Massilia aquatica sp. nov., Massilia mucilaginosa sp. nov., Massilia frigida sp. nov. isolated from streams, lakes and regoliths.</title>
        <authorList>
            <person name="Holochova P."/>
            <person name="Sedlacek I."/>
            <person name="Kralova S."/>
            <person name="Maslanova I."/>
            <person name="Busse H.-J."/>
            <person name="Stankova E."/>
            <person name="Vrbovska V."/>
            <person name="Kovarovic V."/>
            <person name="Bartak M."/>
            <person name="Svec P."/>
            <person name="Pantucek R."/>
        </authorList>
    </citation>
    <scope>NUCLEOTIDE SEQUENCE [LARGE SCALE GENOMIC DNA]</scope>
    <source>
        <strain evidence="1 2">CCM 8695</strain>
    </source>
</reference>
<protein>
    <recommendedName>
        <fullName evidence="3">4Fe-4S ferredoxin-type domain-containing protein</fullName>
    </recommendedName>
</protein>
<organism evidence="1 2">
    <name type="scientific">Massilia frigida</name>
    <dbReference type="NCBI Taxonomy" id="2609281"/>
    <lineage>
        <taxon>Bacteria</taxon>
        <taxon>Pseudomonadati</taxon>
        <taxon>Pseudomonadota</taxon>
        <taxon>Betaproteobacteria</taxon>
        <taxon>Burkholderiales</taxon>
        <taxon>Oxalobacteraceae</taxon>
        <taxon>Telluria group</taxon>
        <taxon>Massilia</taxon>
    </lineage>
</organism>
<proteinExistence type="predicted"/>
<dbReference type="Proteomes" id="UP000621455">
    <property type="component" value="Unassembled WGS sequence"/>
</dbReference>
<accession>A0ABX0N8V6</accession>
<evidence type="ECO:0000313" key="2">
    <source>
        <dbReference type="Proteomes" id="UP000621455"/>
    </source>
</evidence>